<reference evidence="2 3" key="1">
    <citation type="submission" date="2021-01" db="EMBL/GenBank/DDBJ databases">
        <title>Whole genome shotgun sequence of Plantactinospora endophytica NBRC 110450.</title>
        <authorList>
            <person name="Komaki H."/>
            <person name="Tamura T."/>
        </authorList>
    </citation>
    <scope>NUCLEOTIDE SEQUENCE [LARGE SCALE GENOMIC DNA]</scope>
    <source>
        <strain evidence="2 3">NBRC 110450</strain>
    </source>
</reference>
<keyword evidence="3" id="KW-1185">Reference proteome</keyword>
<keyword evidence="1" id="KW-0812">Transmembrane</keyword>
<dbReference type="RefSeq" id="WP_203870570.1">
    <property type="nucleotide sequence ID" value="NZ_BONW01000042.1"/>
</dbReference>
<evidence type="ECO:0000313" key="3">
    <source>
        <dbReference type="Proteomes" id="UP000646749"/>
    </source>
</evidence>
<feature type="transmembrane region" description="Helical" evidence="1">
    <location>
        <begin position="34"/>
        <end position="52"/>
    </location>
</feature>
<organism evidence="2 3">
    <name type="scientific">Plantactinospora endophytica</name>
    <dbReference type="NCBI Taxonomy" id="673535"/>
    <lineage>
        <taxon>Bacteria</taxon>
        <taxon>Bacillati</taxon>
        <taxon>Actinomycetota</taxon>
        <taxon>Actinomycetes</taxon>
        <taxon>Micromonosporales</taxon>
        <taxon>Micromonosporaceae</taxon>
        <taxon>Plantactinospora</taxon>
    </lineage>
</organism>
<name>A0ABQ4EBX5_9ACTN</name>
<feature type="transmembrane region" description="Helical" evidence="1">
    <location>
        <begin position="58"/>
        <end position="77"/>
    </location>
</feature>
<evidence type="ECO:0000256" key="1">
    <source>
        <dbReference type="SAM" id="Phobius"/>
    </source>
</evidence>
<dbReference type="EMBL" id="BONW01000042">
    <property type="protein sequence ID" value="GIG92214.1"/>
    <property type="molecule type" value="Genomic_DNA"/>
</dbReference>
<accession>A0ABQ4EBX5</accession>
<evidence type="ECO:0000313" key="2">
    <source>
        <dbReference type="EMBL" id="GIG92214.1"/>
    </source>
</evidence>
<comment type="caution">
    <text evidence="2">The sequence shown here is derived from an EMBL/GenBank/DDBJ whole genome shotgun (WGS) entry which is preliminary data.</text>
</comment>
<keyword evidence="1" id="KW-0472">Membrane</keyword>
<sequence length="138" mass="15069">MTTGAEFEEALAQAEVLLRQADAARQAIGRYRTMSVLGWGAAGAVVATLLALTPDLALLLPATALMTAASATLTWAIGKWGINPLRDVVRRDERCAAATVSLLREMLPFVAREEQWTLFRTERAKLRFGRFPIRGGRA</sequence>
<evidence type="ECO:0008006" key="4">
    <source>
        <dbReference type="Google" id="ProtNLM"/>
    </source>
</evidence>
<gene>
    <name evidence="2" type="ORF">Pen02_71500</name>
</gene>
<proteinExistence type="predicted"/>
<protein>
    <recommendedName>
        <fullName evidence="4">SLATT domain-containing protein</fullName>
    </recommendedName>
</protein>
<dbReference type="Proteomes" id="UP000646749">
    <property type="component" value="Unassembled WGS sequence"/>
</dbReference>
<keyword evidence="1" id="KW-1133">Transmembrane helix</keyword>